<dbReference type="PANTHER" id="PTHR30146">
    <property type="entry name" value="LACI-RELATED TRANSCRIPTIONAL REPRESSOR"/>
    <property type="match status" value="1"/>
</dbReference>
<dbReference type="EMBL" id="BLAX01000001">
    <property type="protein sequence ID" value="GET34901.1"/>
    <property type="molecule type" value="Genomic_DNA"/>
</dbReference>
<dbReference type="SUPFAM" id="SSF47413">
    <property type="entry name" value="lambda repressor-like DNA-binding domains"/>
    <property type="match status" value="1"/>
</dbReference>
<keyword evidence="2" id="KW-0238">DNA-binding</keyword>
<evidence type="ECO:0000256" key="1">
    <source>
        <dbReference type="ARBA" id="ARBA00023015"/>
    </source>
</evidence>
<keyword evidence="1" id="KW-0805">Transcription regulation</keyword>
<dbReference type="PANTHER" id="PTHR30146:SF109">
    <property type="entry name" value="HTH-TYPE TRANSCRIPTIONAL REGULATOR GALS"/>
    <property type="match status" value="1"/>
</dbReference>
<dbReference type="Gene3D" id="3.40.50.2300">
    <property type="match status" value="2"/>
</dbReference>
<dbReference type="SUPFAM" id="SSF53822">
    <property type="entry name" value="Periplasmic binding protein-like I"/>
    <property type="match status" value="1"/>
</dbReference>
<dbReference type="InterPro" id="IPR028082">
    <property type="entry name" value="Peripla_BP_I"/>
</dbReference>
<dbReference type="Pfam" id="PF00356">
    <property type="entry name" value="LacI"/>
    <property type="match status" value="1"/>
</dbReference>
<dbReference type="Pfam" id="PF00532">
    <property type="entry name" value="Peripla_BP_1"/>
    <property type="match status" value="1"/>
</dbReference>
<dbReference type="InterPro" id="IPR010982">
    <property type="entry name" value="Lambda_DNA-bd_dom_sf"/>
</dbReference>
<dbReference type="InterPro" id="IPR001761">
    <property type="entry name" value="Peripla_BP/Lac1_sug-bd_dom"/>
</dbReference>
<evidence type="ECO:0000256" key="3">
    <source>
        <dbReference type="ARBA" id="ARBA00023163"/>
    </source>
</evidence>
<keyword evidence="6" id="KW-1185">Reference proteome</keyword>
<organism evidence="5 6">
    <name type="scientific">Prolixibacter bellariivorans</name>
    <dbReference type="NCBI Taxonomy" id="314319"/>
    <lineage>
        <taxon>Bacteria</taxon>
        <taxon>Pseudomonadati</taxon>
        <taxon>Bacteroidota</taxon>
        <taxon>Bacteroidia</taxon>
        <taxon>Marinilabiliales</taxon>
        <taxon>Prolixibacteraceae</taxon>
        <taxon>Prolixibacter</taxon>
    </lineage>
</organism>
<dbReference type="PROSITE" id="PS50932">
    <property type="entry name" value="HTH_LACI_2"/>
    <property type="match status" value="1"/>
</dbReference>
<name>A0A5M4B4T6_9BACT</name>
<reference evidence="5 6" key="1">
    <citation type="submission" date="2019-10" db="EMBL/GenBank/DDBJ databases">
        <title>Prolixibacter strains distinguished by the presence of nitrate reductase genes were adept at nitrate-dependent anaerobic corrosion of metallic iron and carbon steel.</title>
        <authorList>
            <person name="Iino T."/>
            <person name="Shono N."/>
            <person name="Ito K."/>
            <person name="Nakamura R."/>
            <person name="Sueoka K."/>
            <person name="Harayama S."/>
            <person name="Ohkuma M."/>
        </authorList>
    </citation>
    <scope>NUCLEOTIDE SEQUENCE [LARGE SCALE GENOMIC DNA]</scope>
    <source>
        <strain evidence="5 6">JCM 13498</strain>
    </source>
</reference>
<protein>
    <submittedName>
        <fullName evidence="5">LacI family transcriptional regulator</fullName>
    </submittedName>
</protein>
<feature type="domain" description="HTH lacI-type" evidence="4">
    <location>
        <begin position="5"/>
        <end position="59"/>
    </location>
</feature>
<dbReference type="GO" id="GO:0003700">
    <property type="term" value="F:DNA-binding transcription factor activity"/>
    <property type="evidence" value="ECO:0007669"/>
    <property type="project" value="TreeGrafter"/>
</dbReference>
<evidence type="ECO:0000313" key="5">
    <source>
        <dbReference type="EMBL" id="GET34901.1"/>
    </source>
</evidence>
<dbReference type="CDD" id="cd06267">
    <property type="entry name" value="PBP1_LacI_sugar_binding-like"/>
    <property type="match status" value="1"/>
</dbReference>
<dbReference type="RefSeq" id="WP_025865267.1">
    <property type="nucleotide sequence ID" value="NZ_BLAX01000001.1"/>
</dbReference>
<dbReference type="InterPro" id="IPR000843">
    <property type="entry name" value="HTH_LacI"/>
</dbReference>
<comment type="caution">
    <text evidence="5">The sequence shown here is derived from an EMBL/GenBank/DDBJ whole genome shotgun (WGS) entry which is preliminary data.</text>
</comment>
<gene>
    <name evidence="5" type="ORF">PbJCM13498_37640</name>
</gene>
<keyword evidence="3" id="KW-0804">Transcription</keyword>
<sequence length="336" mass="37971">MSQSITIKDIAQLLGLSKSTVSRALKDHPDISPETKRAVKEIAERLHYKPNHVAISLRHRKSRMIGLLVPNISYFFFPSVIEGIEEIVHQHGYQLMILQSNESYDREVNGIDTMLANNVEGILASVSRRTEDFSHFKNVIDRDIPIVFFDRVPEEIKADMVLVDDIRGTYDGVKHLLETGRKRIAICIGHPNLLISKNRLKGYKMALHEAGMEIKDEYIISGQSIDEVESATHQLLNQDTPPDGIFAISDLTMTGIMKSIYTNRLRIPEDIAVIGFCEEPFSTMYNPPLSAIQPMGFEIGKIATEVLFNRIQAEHSFMVTPEIHNITSRMVIRGST</sequence>
<dbReference type="Proteomes" id="UP000391834">
    <property type="component" value="Unassembled WGS sequence"/>
</dbReference>
<evidence type="ECO:0000259" key="4">
    <source>
        <dbReference type="PROSITE" id="PS50932"/>
    </source>
</evidence>
<accession>A0A5M4B4T6</accession>
<proteinExistence type="predicted"/>
<dbReference type="AlphaFoldDB" id="A0A5M4B4T6"/>
<dbReference type="SMART" id="SM00354">
    <property type="entry name" value="HTH_LACI"/>
    <property type="match status" value="1"/>
</dbReference>
<dbReference type="GO" id="GO:0000976">
    <property type="term" value="F:transcription cis-regulatory region binding"/>
    <property type="evidence" value="ECO:0007669"/>
    <property type="project" value="TreeGrafter"/>
</dbReference>
<evidence type="ECO:0000313" key="6">
    <source>
        <dbReference type="Proteomes" id="UP000391834"/>
    </source>
</evidence>
<evidence type="ECO:0000256" key="2">
    <source>
        <dbReference type="ARBA" id="ARBA00023125"/>
    </source>
</evidence>
<dbReference type="Gene3D" id="1.10.260.40">
    <property type="entry name" value="lambda repressor-like DNA-binding domains"/>
    <property type="match status" value="1"/>
</dbReference>
<dbReference type="CDD" id="cd01392">
    <property type="entry name" value="HTH_LacI"/>
    <property type="match status" value="1"/>
</dbReference>